<dbReference type="Gene3D" id="3.40.50.720">
    <property type="entry name" value="NAD(P)-binding Rossmann-like Domain"/>
    <property type="match status" value="1"/>
</dbReference>
<evidence type="ECO:0000313" key="15">
    <source>
        <dbReference type="Proteomes" id="UP001216907"/>
    </source>
</evidence>
<sequence>MQQVSVGLVGLGTVGAGVARILTQHADRIARRAGSRIDCKWAVVRDLNKKDRRAEFEGVRIVDDVRRVIDDPEVAIVVELIGGIDAARRIVLDALAAGKHVVTANKALLAEHGPEVFAAARAADRAVAFEASAGGGVPIVGAINVGLAANQVQSLAAILNGTCNYILTQMTQEGIAYDAALAGAQALGYAEADPTLDVDGTDTAHKLAILAQLAFRANVKTADIPREGIDRLDLADLKYARELGYTIKLLAHAKLAGGALELRVAPSLVRNDAPLAQVHGPYNAVRVVGDAVGDTFFHGRGAGMMPTASAVVADLIDVATGRALLTSRVLDFWSAASPAVPLLPSSRSLRRNYLRFLIADRPGVIAAIAQILGARGISIASVIQHEPAEAVGDEPGPVPLVIMTHLAVEEDLREAIREIDGLDVVRAPSVRLGVEE</sequence>
<evidence type="ECO:0000256" key="7">
    <source>
        <dbReference type="ARBA" id="ARBA00022697"/>
    </source>
</evidence>
<dbReference type="Proteomes" id="UP001216907">
    <property type="component" value="Unassembled WGS sequence"/>
</dbReference>
<dbReference type="SUPFAM" id="SSF51735">
    <property type="entry name" value="NAD(P)-binding Rossmann-fold domains"/>
    <property type="match status" value="1"/>
</dbReference>
<comment type="caution">
    <text evidence="14">The sequence shown here is derived from an EMBL/GenBank/DDBJ whole genome shotgun (WGS) entry which is preliminary data.</text>
</comment>
<dbReference type="SUPFAM" id="SSF55347">
    <property type="entry name" value="Glyceraldehyde-3-phosphate dehydrogenase-like, C-terminal domain"/>
    <property type="match status" value="1"/>
</dbReference>
<evidence type="ECO:0000256" key="9">
    <source>
        <dbReference type="ARBA" id="ARBA00023002"/>
    </source>
</evidence>
<dbReference type="InterPro" id="IPR019811">
    <property type="entry name" value="HDH_CS"/>
</dbReference>
<organism evidence="14 15">
    <name type="scientific">Paludisphaera mucosa</name>
    <dbReference type="NCBI Taxonomy" id="3030827"/>
    <lineage>
        <taxon>Bacteria</taxon>
        <taxon>Pseudomonadati</taxon>
        <taxon>Planctomycetota</taxon>
        <taxon>Planctomycetia</taxon>
        <taxon>Isosphaerales</taxon>
        <taxon>Isosphaeraceae</taxon>
        <taxon>Paludisphaera</taxon>
    </lineage>
</organism>
<evidence type="ECO:0000256" key="8">
    <source>
        <dbReference type="ARBA" id="ARBA00022857"/>
    </source>
</evidence>
<evidence type="ECO:0000256" key="1">
    <source>
        <dbReference type="ARBA" id="ARBA00005056"/>
    </source>
</evidence>
<dbReference type="InterPro" id="IPR036291">
    <property type="entry name" value="NAD(P)-bd_dom_sf"/>
</dbReference>
<dbReference type="InterPro" id="IPR016204">
    <property type="entry name" value="HDH"/>
</dbReference>
<dbReference type="Gene3D" id="3.30.70.260">
    <property type="match status" value="1"/>
</dbReference>
<keyword evidence="8 11" id="KW-0521">NADP</keyword>
<dbReference type="InterPro" id="IPR002912">
    <property type="entry name" value="ACT_dom"/>
</dbReference>
<evidence type="ECO:0000256" key="3">
    <source>
        <dbReference type="ARBA" id="ARBA00006753"/>
    </source>
</evidence>
<dbReference type="Pfam" id="PF03447">
    <property type="entry name" value="NAD_binding_3"/>
    <property type="match status" value="1"/>
</dbReference>
<gene>
    <name evidence="14" type="ORF">PZE19_02560</name>
</gene>
<keyword evidence="6 11" id="KW-0028">Amino-acid biosynthesis</keyword>
<dbReference type="PIRSF" id="PIRSF000098">
    <property type="entry name" value="Homoser_dehydrog"/>
    <property type="match status" value="1"/>
</dbReference>
<dbReference type="EMBL" id="JARRAG010000001">
    <property type="protein sequence ID" value="MDG3002657.1"/>
    <property type="molecule type" value="Genomic_DNA"/>
</dbReference>
<dbReference type="InterPro" id="IPR045865">
    <property type="entry name" value="ACT-like_dom_sf"/>
</dbReference>
<comment type="pathway">
    <text evidence="1 11">Amino-acid biosynthesis; L-threonine biosynthesis; L-threonine from L-aspartate: step 3/5.</text>
</comment>
<evidence type="ECO:0000313" key="14">
    <source>
        <dbReference type="EMBL" id="MDG3002657.1"/>
    </source>
</evidence>
<dbReference type="NCBIfam" id="NF004976">
    <property type="entry name" value="PRK06349.1"/>
    <property type="match status" value="1"/>
</dbReference>
<reference evidence="14 15" key="1">
    <citation type="submission" date="2023-03" db="EMBL/GenBank/DDBJ databases">
        <title>Paludisphaera mucosa sp. nov. a novel planctomycete from northern fen.</title>
        <authorList>
            <person name="Ivanova A."/>
        </authorList>
    </citation>
    <scope>NUCLEOTIDE SEQUENCE [LARGE SCALE GENOMIC DNA]</scope>
    <source>
        <strain evidence="14 15">Pla2</strain>
    </source>
</reference>
<name>A0ABT6F555_9BACT</name>
<dbReference type="RefSeq" id="WP_277859021.1">
    <property type="nucleotide sequence ID" value="NZ_JARRAG010000001.1"/>
</dbReference>
<evidence type="ECO:0000256" key="6">
    <source>
        <dbReference type="ARBA" id="ARBA00022605"/>
    </source>
</evidence>
<dbReference type="PANTHER" id="PTHR43331:SF1">
    <property type="entry name" value="HOMOSERINE DEHYDROGENASE"/>
    <property type="match status" value="1"/>
</dbReference>
<comment type="catalytic activity">
    <reaction evidence="11">
        <text>L-homoserine + NADP(+) = L-aspartate 4-semialdehyde + NADPH + H(+)</text>
        <dbReference type="Rhea" id="RHEA:15761"/>
        <dbReference type="ChEBI" id="CHEBI:15378"/>
        <dbReference type="ChEBI" id="CHEBI:57476"/>
        <dbReference type="ChEBI" id="CHEBI:57783"/>
        <dbReference type="ChEBI" id="CHEBI:58349"/>
        <dbReference type="ChEBI" id="CHEBI:537519"/>
        <dbReference type="EC" id="1.1.1.3"/>
    </reaction>
</comment>
<dbReference type="InterPro" id="IPR001342">
    <property type="entry name" value="HDH_cat"/>
</dbReference>
<evidence type="ECO:0000256" key="10">
    <source>
        <dbReference type="ARBA" id="ARBA00023167"/>
    </source>
</evidence>
<protein>
    <recommendedName>
        <fullName evidence="5 11">Homoserine dehydrogenase</fullName>
        <ecNumber evidence="4 11">1.1.1.3</ecNumber>
    </recommendedName>
</protein>
<comment type="pathway">
    <text evidence="2 11">Amino-acid biosynthesis; L-methionine biosynthesis via de novo pathway; L-homoserine from L-aspartate: step 3/3.</text>
</comment>
<dbReference type="EC" id="1.1.1.3" evidence="4 11"/>
<keyword evidence="15" id="KW-1185">Reference proteome</keyword>
<dbReference type="InterPro" id="IPR005106">
    <property type="entry name" value="Asp/hSer_DH_NAD-bd"/>
</dbReference>
<keyword evidence="7 11" id="KW-0791">Threonine biosynthesis</keyword>
<dbReference type="GO" id="GO:0004412">
    <property type="term" value="F:homoserine dehydrogenase activity"/>
    <property type="evidence" value="ECO:0007669"/>
    <property type="project" value="UniProtKB-EC"/>
</dbReference>
<evidence type="ECO:0000256" key="5">
    <source>
        <dbReference type="ARBA" id="ARBA00013376"/>
    </source>
</evidence>
<proteinExistence type="inferred from homology"/>
<dbReference type="CDD" id="cd04881">
    <property type="entry name" value="ACT_HSDH-Hom"/>
    <property type="match status" value="1"/>
</dbReference>
<dbReference type="SUPFAM" id="SSF55021">
    <property type="entry name" value="ACT-like"/>
    <property type="match status" value="1"/>
</dbReference>
<comment type="similarity">
    <text evidence="3 12">Belongs to the homoserine dehydrogenase family.</text>
</comment>
<keyword evidence="10 11" id="KW-0486">Methionine biosynthesis</keyword>
<dbReference type="PROSITE" id="PS51671">
    <property type="entry name" value="ACT"/>
    <property type="match status" value="1"/>
</dbReference>
<dbReference type="Pfam" id="PF01842">
    <property type="entry name" value="ACT"/>
    <property type="match status" value="1"/>
</dbReference>
<dbReference type="Pfam" id="PF00742">
    <property type="entry name" value="Homoserine_dh"/>
    <property type="match status" value="1"/>
</dbReference>
<feature type="domain" description="ACT" evidence="13">
    <location>
        <begin position="353"/>
        <end position="429"/>
    </location>
</feature>
<evidence type="ECO:0000256" key="12">
    <source>
        <dbReference type="RuleBase" id="RU004171"/>
    </source>
</evidence>
<accession>A0ABT6F555</accession>
<dbReference type="PANTHER" id="PTHR43331">
    <property type="entry name" value="HOMOSERINE DEHYDROGENASE"/>
    <property type="match status" value="1"/>
</dbReference>
<dbReference type="PROSITE" id="PS01042">
    <property type="entry name" value="HOMOSER_DHGENASE"/>
    <property type="match status" value="1"/>
</dbReference>
<evidence type="ECO:0000259" key="13">
    <source>
        <dbReference type="PROSITE" id="PS51671"/>
    </source>
</evidence>
<evidence type="ECO:0000256" key="2">
    <source>
        <dbReference type="ARBA" id="ARBA00005062"/>
    </source>
</evidence>
<evidence type="ECO:0000256" key="4">
    <source>
        <dbReference type="ARBA" id="ARBA00013213"/>
    </source>
</evidence>
<keyword evidence="9 11" id="KW-0560">Oxidoreductase</keyword>
<dbReference type="Gene3D" id="3.30.360.10">
    <property type="entry name" value="Dihydrodipicolinate Reductase, domain 2"/>
    <property type="match status" value="1"/>
</dbReference>
<evidence type="ECO:0000256" key="11">
    <source>
        <dbReference type="RuleBase" id="RU000579"/>
    </source>
</evidence>